<reference evidence="3" key="1">
    <citation type="submission" date="2020-06" db="EMBL/GenBank/DDBJ databases">
        <title>Characterization of fructooligosaccharide metabolism and fructooligosaccharide-degrading enzymes in human commensal butyrate producers.</title>
        <authorList>
            <person name="Tanno H."/>
            <person name="Fujii T."/>
            <person name="Hirano K."/>
            <person name="Maeno S."/>
            <person name="Tonozuka T."/>
            <person name="Sakamoto M."/>
            <person name="Ohkuma M."/>
            <person name="Tochio T."/>
            <person name="Endo A."/>
        </authorList>
    </citation>
    <scope>NUCLEOTIDE SEQUENCE</scope>
    <source>
        <strain evidence="3">JCM 31265</strain>
    </source>
</reference>
<evidence type="ECO:0000313" key="3">
    <source>
        <dbReference type="EMBL" id="GFO93831.1"/>
    </source>
</evidence>
<feature type="transmembrane region" description="Helical" evidence="1">
    <location>
        <begin position="6"/>
        <end position="22"/>
    </location>
</feature>
<name>A0AAI9K462_9FIRM</name>
<sequence length="315" mass="35386">MRIDPIIPIWLMLILCVGMAFLKRRKRSAYIRQIAAIILIFLINLRIMVPSSNVETSVRKLDTYVLFVVDDTISMLAQDYAGDTERLTAVKKDCEHIVDEMDGAKFAVITFNNSANLISPYSDDSNFAKSVLDSIYPLDSLYARGSSMNVCIDVMTDTLKRAKEKNDGNVVVFFISDGEITNDDRLKSFDGAKKYIDGGAVLGYGTKEGGNMYVKSYYDDRKELLEDTSDYPYKPAVSKIDEDNLKKIADDLGVDYINMNDGSALDKVVEKSRGTAESTDKGKTIGYVDIYYLFAALFAGLVVYEFFDMRKKVIK</sequence>
<dbReference type="Proteomes" id="UP000660047">
    <property type="component" value="Unassembled WGS sequence"/>
</dbReference>
<dbReference type="PROSITE" id="PS50234">
    <property type="entry name" value="VWFA"/>
    <property type="match status" value="1"/>
</dbReference>
<dbReference type="RefSeq" id="WP_015533976.1">
    <property type="nucleotide sequence ID" value="NZ_BLYL01000003.1"/>
</dbReference>
<dbReference type="Pfam" id="PF13519">
    <property type="entry name" value="VWA_2"/>
    <property type="match status" value="1"/>
</dbReference>
<evidence type="ECO:0000313" key="4">
    <source>
        <dbReference type="Proteomes" id="UP000660047"/>
    </source>
</evidence>
<keyword evidence="1" id="KW-0812">Transmembrane</keyword>
<dbReference type="AlphaFoldDB" id="A0AAI9K462"/>
<organism evidence="3 4">
    <name type="scientific">Coprococcus eutactus</name>
    <dbReference type="NCBI Taxonomy" id="33043"/>
    <lineage>
        <taxon>Bacteria</taxon>
        <taxon>Bacillati</taxon>
        <taxon>Bacillota</taxon>
        <taxon>Clostridia</taxon>
        <taxon>Lachnospirales</taxon>
        <taxon>Lachnospiraceae</taxon>
        <taxon>Coprococcus</taxon>
    </lineage>
</organism>
<keyword evidence="1" id="KW-0472">Membrane</keyword>
<comment type="caution">
    <text evidence="3">The sequence shown here is derived from an EMBL/GenBank/DDBJ whole genome shotgun (WGS) entry which is preliminary data.</text>
</comment>
<protein>
    <recommendedName>
        <fullName evidence="2">VWFA domain-containing protein</fullName>
    </recommendedName>
</protein>
<dbReference type="SUPFAM" id="SSF53300">
    <property type="entry name" value="vWA-like"/>
    <property type="match status" value="1"/>
</dbReference>
<proteinExistence type="predicted"/>
<dbReference type="EMBL" id="BLYL01000003">
    <property type="protein sequence ID" value="GFO93831.1"/>
    <property type="molecule type" value="Genomic_DNA"/>
</dbReference>
<feature type="domain" description="VWFA" evidence="2">
    <location>
        <begin position="64"/>
        <end position="252"/>
    </location>
</feature>
<feature type="transmembrane region" description="Helical" evidence="1">
    <location>
        <begin position="290"/>
        <end position="307"/>
    </location>
</feature>
<dbReference type="InterPro" id="IPR002035">
    <property type="entry name" value="VWF_A"/>
</dbReference>
<feature type="transmembrane region" description="Helical" evidence="1">
    <location>
        <begin position="29"/>
        <end position="49"/>
    </location>
</feature>
<gene>
    <name evidence="3" type="ORF">COEU31_08770</name>
</gene>
<accession>A0AAI9K462</accession>
<keyword evidence="1" id="KW-1133">Transmembrane helix</keyword>
<evidence type="ECO:0000256" key="1">
    <source>
        <dbReference type="SAM" id="Phobius"/>
    </source>
</evidence>
<dbReference type="Gene3D" id="3.40.50.410">
    <property type="entry name" value="von Willebrand factor, type A domain"/>
    <property type="match status" value="1"/>
</dbReference>
<evidence type="ECO:0000259" key="2">
    <source>
        <dbReference type="PROSITE" id="PS50234"/>
    </source>
</evidence>
<dbReference type="InterPro" id="IPR036465">
    <property type="entry name" value="vWFA_dom_sf"/>
</dbReference>